<keyword evidence="2" id="KW-1185">Reference proteome</keyword>
<name>X0C277_FUSOX</name>
<evidence type="ECO:0000313" key="2">
    <source>
        <dbReference type="Proteomes" id="UP000030663"/>
    </source>
</evidence>
<evidence type="ECO:0000313" key="1">
    <source>
        <dbReference type="EMBL" id="EXK88520.1"/>
    </source>
</evidence>
<reference evidence="1 2" key="1">
    <citation type="submission" date="2011-11" db="EMBL/GenBank/DDBJ databases">
        <title>The Genome Sequence of Fusarium oxysporum PHW815.</title>
        <authorList>
            <consortium name="The Broad Institute Genome Sequencing Platform"/>
            <person name="Ma L.-J."/>
            <person name="Gale L.R."/>
            <person name="Schwartz D.C."/>
            <person name="Zhou S."/>
            <person name="Corby-Kistler H."/>
            <person name="Young S.K."/>
            <person name="Zeng Q."/>
            <person name="Gargeya S."/>
            <person name="Fitzgerald M."/>
            <person name="Haas B."/>
            <person name="Abouelleil A."/>
            <person name="Alvarado L."/>
            <person name="Arachchi H.M."/>
            <person name="Berlin A."/>
            <person name="Brown A."/>
            <person name="Chapman S.B."/>
            <person name="Chen Z."/>
            <person name="Dunbar C."/>
            <person name="Freedman E."/>
            <person name="Gearin G."/>
            <person name="Goldberg J."/>
            <person name="Griggs A."/>
            <person name="Gujja S."/>
            <person name="Heiman D."/>
            <person name="Howarth C."/>
            <person name="Larson L."/>
            <person name="Lui A."/>
            <person name="MacDonald P.J.P."/>
            <person name="Montmayeur A."/>
            <person name="Murphy C."/>
            <person name="Neiman D."/>
            <person name="Pearson M."/>
            <person name="Priest M."/>
            <person name="Roberts A."/>
            <person name="Saif S."/>
            <person name="Shea T."/>
            <person name="Shenoy N."/>
            <person name="Sisk P."/>
            <person name="Stolte C."/>
            <person name="Sykes S."/>
            <person name="Wortman J."/>
            <person name="Nusbaum C."/>
            <person name="Birren B."/>
        </authorList>
    </citation>
    <scope>NUCLEOTIDE SEQUENCE [LARGE SCALE GENOMIC DNA]</scope>
    <source>
        <strain evidence="1 2">54005</strain>
    </source>
</reference>
<dbReference type="AlphaFoldDB" id="X0C277"/>
<accession>X0C277</accession>
<gene>
    <name evidence="1" type="ORF">FOQG_08332</name>
</gene>
<dbReference type="Proteomes" id="UP000030663">
    <property type="component" value="Unassembled WGS sequence"/>
</dbReference>
<protein>
    <submittedName>
        <fullName evidence="1">Uncharacterized protein</fullName>
    </submittedName>
</protein>
<sequence length="100" mass="11528">MNRRTILLASTRNTKKPSYGRGTWLLGRLRISYNIDQQTDSPEQDQRKSLVFLCNAYPAVETGDFPRNCSARIRGLCWTVRDTVCEGCRKSETRVDQTKK</sequence>
<dbReference type="HOGENOM" id="CLU_2306306_0_0_1"/>
<dbReference type="EMBL" id="JH658380">
    <property type="protein sequence ID" value="EXK88520.1"/>
    <property type="molecule type" value="Genomic_DNA"/>
</dbReference>
<organism evidence="1 2">
    <name type="scientific">Fusarium oxysporum f. sp. raphani 54005</name>
    <dbReference type="NCBI Taxonomy" id="1089458"/>
    <lineage>
        <taxon>Eukaryota</taxon>
        <taxon>Fungi</taxon>
        <taxon>Dikarya</taxon>
        <taxon>Ascomycota</taxon>
        <taxon>Pezizomycotina</taxon>
        <taxon>Sordariomycetes</taxon>
        <taxon>Hypocreomycetidae</taxon>
        <taxon>Hypocreales</taxon>
        <taxon>Nectriaceae</taxon>
        <taxon>Fusarium</taxon>
        <taxon>Fusarium oxysporum species complex</taxon>
    </lineage>
</organism>
<proteinExistence type="predicted"/>